<accession>A0A396GDF4</accession>
<dbReference type="Proteomes" id="UP000265566">
    <property type="component" value="Chromosome 8"/>
</dbReference>
<proteinExistence type="predicted"/>
<sequence>MKNIFKDIKKNTKIKREMEKKNTMVSLIHARSPRNMCIDGKFVEPHVGPRAIAFSLSHAYK</sequence>
<dbReference type="AlphaFoldDB" id="A0A396GDF4"/>
<organism evidence="1">
    <name type="scientific">Medicago truncatula</name>
    <name type="common">Barrel medic</name>
    <name type="synonym">Medicago tribuloides</name>
    <dbReference type="NCBI Taxonomy" id="3880"/>
    <lineage>
        <taxon>Eukaryota</taxon>
        <taxon>Viridiplantae</taxon>
        <taxon>Streptophyta</taxon>
        <taxon>Embryophyta</taxon>
        <taxon>Tracheophyta</taxon>
        <taxon>Spermatophyta</taxon>
        <taxon>Magnoliopsida</taxon>
        <taxon>eudicotyledons</taxon>
        <taxon>Gunneridae</taxon>
        <taxon>Pentapetalae</taxon>
        <taxon>rosids</taxon>
        <taxon>fabids</taxon>
        <taxon>Fabales</taxon>
        <taxon>Fabaceae</taxon>
        <taxon>Papilionoideae</taxon>
        <taxon>50 kb inversion clade</taxon>
        <taxon>NPAAA clade</taxon>
        <taxon>Hologalegina</taxon>
        <taxon>IRL clade</taxon>
        <taxon>Trifolieae</taxon>
        <taxon>Medicago</taxon>
    </lineage>
</organism>
<dbReference type="EMBL" id="PSQE01000008">
    <property type="protein sequence ID" value="RHN39472.1"/>
    <property type="molecule type" value="Genomic_DNA"/>
</dbReference>
<reference evidence="1" key="1">
    <citation type="journal article" date="2018" name="Nat. Plants">
        <title>Whole-genome landscape of Medicago truncatula symbiotic genes.</title>
        <authorList>
            <person name="Pecrix Y."/>
            <person name="Gamas P."/>
            <person name="Carrere S."/>
        </authorList>
    </citation>
    <scope>NUCLEOTIDE SEQUENCE</scope>
    <source>
        <tissue evidence="1">Leaves</tissue>
    </source>
</reference>
<evidence type="ECO:0000313" key="1">
    <source>
        <dbReference type="EMBL" id="RHN39472.1"/>
    </source>
</evidence>
<dbReference type="Gramene" id="rna45497">
    <property type="protein sequence ID" value="RHN39472.1"/>
    <property type="gene ID" value="gene45497"/>
</dbReference>
<protein>
    <submittedName>
        <fullName evidence="1">Uncharacterized protein</fullName>
    </submittedName>
</protein>
<comment type="caution">
    <text evidence="1">The sequence shown here is derived from an EMBL/GenBank/DDBJ whole genome shotgun (WGS) entry which is preliminary data.</text>
</comment>
<name>A0A396GDF4_MEDTR</name>
<gene>
    <name evidence="1" type="ORF">MtrunA17_Chr8g0344171</name>
</gene>